<dbReference type="GO" id="GO:0016491">
    <property type="term" value="F:oxidoreductase activity"/>
    <property type="evidence" value="ECO:0007669"/>
    <property type="project" value="UniProtKB-KW"/>
</dbReference>
<evidence type="ECO:0000313" key="5">
    <source>
        <dbReference type="EMBL" id="MBA8989474.1"/>
    </source>
</evidence>
<dbReference type="InterPro" id="IPR001509">
    <property type="entry name" value="Epimerase_deHydtase"/>
</dbReference>
<dbReference type="Proteomes" id="UP000573001">
    <property type="component" value="Unassembled WGS sequence"/>
</dbReference>
<proteinExistence type="inferred from homology"/>
<reference evidence="5 8" key="2">
    <citation type="submission" date="2020-07" db="EMBL/GenBank/DDBJ databases">
        <title>Above-ground endophytic microbial communities from plants in different locations in the United States.</title>
        <authorList>
            <person name="Frank C."/>
        </authorList>
    </citation>
    <scope>NUCLEOTIDE SEQUENCE [LARGE SCALE GENOMIC DNA]</scope>
    <source>
        <strain evidence="5 8">WPL5_2</strain>
    </source>
</reference>
<dbReference type="RefSeq" id="WP_175352486.1">
    <property type="nucleotide sequence ID" value="NZ_BAAAWQ010000001.1"/>
</dbReference>
<evidence type="ECO:0000313" key="8">
    <source>
        <dbReference type="Proteomes" id="UP000590225"/>
    </source>
</evidence>
<name>A0AAW3T1V0_9MICO</name>
<keyword evidence="3" id="KW-0520">NAD</keyword>
<dbReference type="Gene3D" id="3.40.50.720">
    <property type="entry name" value="NAD(P)-binding Rossmann-like Domain"/>
    <property type="match status" value="1"/>
</dbReference>
<evidence type="ECO:0000259" key="4">
    <source>
        <dbReference type="Pfam" id="PF01370"/>
    </source>
</evidence>
<protein>
    <submittedName>
        <fullName evidence="6">NAD(P)-dependent oxidoreductase</fullName>
    </submittedName>
    <submittedName>
        <fullName evidence="5">Nucleoside-diphosphate-sugar epimerase</fullName>
    </submittedName>
</protein>
<dbReference type="InterPro" id="IPR036291">
    <property type="entry name" value="NAD(P)-bd_dom_sf"/>
</dbReference>
<feature type="domain" description="NAD-dependent epimerase/dehydratase" evidence="4">
    <location>
        <begin position="10"/>
        <end position="225"/>
    </location>
</feature>
<evidence type="ECO:0000256" key="1">
    <source>
        <dbReference type="ARBA" id="ARBA00007637"/>
    </source>
</evidence>
<evidence type="ECO:0000313" key="6">
    <source>
        <dbReference type="EMBL" id="NUU15033.1"/>
    </source>
</evidence>
<dbReference type="Pfam" id="PF01370">
    <property type="entry name" value="Epimerase"/>
    <property type="match status" value="1"/>
</dbReference>
<gene>
    <name evidence="5" type="ORF">FHW23_000706</name>
    <name evidence="6" type="ORF">HP507_14455</name>
</gene>
<dbReference type="AlphaFoldDB" id="A0AAW3T1V0"/>
<comment type="similarity">
    <text evidence="1">Belongs to the NAD(P)-dependent epimerase/dehydratase family.</text>
</comment>
<evidence type="ECO:0000256" key="3">
    <source>
        <dbReference type="ARBA" id="ARBA00023027"/>
    </source>
</evidence>
<dbReference type="SUPFAM" id="SSF51735">
    <property type="entry name" value="NAD(P)-binding Rossmann-fold domains"/>
    <property type="match status" value="1"/>
</dbReference>
<dbReference type="Proteomes" id="UP000590225">
    <property type="component" value="Unassembled WGS sequence"/>
</dbReference>
<dbReference type="PANTHER" id="PTHR43103">
    <property type="entry name" value="NUCLEOSIDE-DIPHOSPHATE-SUGAR EPIMERASE"/>
    <property type="match status" value="1"/>
</dbReference>
<evidence type="ECO:0000256" key="2">
    <source>
        <dbReference type="ARBA" id="ARBA00023002"/>
    </source>
</evidence>
<comment type="caution">
    <text evidence="5">The sequence shown here is derived from an EMBL/GenBank/DDBJ whole genome shotgun (WGS) entry which is preliminary data.</text>
</comment>
<reference evidence="6 7" key="1">
    <citation type="submission" date="2020-05" db="EMBL/GenBank/DDBJ databases">
        <title>Genome Sequencing of Type Strains.</title>
        <authorList>
            <person name="Lemaire J.F."/>
            <person name="Inderbitzin P."/>
            <person name="Gregorio O.A."/>
            <person name="Collins S.B."/>
            <person name="Wespe N."/>
            <person name="Knight-Connoni V."/>
        </authorList>
    </citation>
    <scope>NUCLEOTIDE SEQUENCE [LARGE SCALE GENOMIC DNA]</scope>
    <source>
        <strain evidence="6 7">ATCC 19096</strain>
    </source>
</reference>
<organism evidence="5 8">
    <name type="scientific">Curtobacterium pusillum</name>
    <dbReference type="NCBI Taxonomy" id="69373"/>
    <lineage>
        <taxon>Bacteria</taxon>
        <taxon>Bacillati</taxon>
        <taxon>Actinomycetota</taxon>
        <taxon>Actinomycetes</taxon>
        <taxon>Micrococcales</taxon>
        <taxon>Microbacteriaceae</taxon>
        <taxon>Curtobacterium</taxon>
    </lineage>
</organism>
<keyword evidence="2" id="KW-0560">Oxidoreductase</keyword>
<accession>A0AAW3T1V0</accession>
<sequence length="293" mass="30483">MTAPIVPRRVLVTGASGGIGAVTTAHLASHGIAVTALDRHGVLPAEADRHVRADATDPAAVGAALEDADAVVHLAAIPHPTLGPPWEVFSTNVTATFAVLSEAGARGIRRAVIASSVNASGVPFNPRRVLPAYYPIDEDLPVDLGDPYSLSKSVDESSARTAHRMWGIDVVAFRFPLVKDHETLVAAAAHAARDPGATVREGWSYLDVRDAARAVHAALVAPIEGAHVVGLAAPDTLLPGPTEELLARWAPGVPIRSPLPGRAAAVDTSRAELLLGFRPEHTLETDPSPAEVA</sequence>
<evidence type="ECO:0000313" key="7">
    <source>
        <dbReference type="Proteomes" id="UP000573001"/>
    </source>
</evidence>
<keyword evidence="7" id="KW-1185">Reference proteome</keyword>
<dbReference type="PANTHER" id="PTHR43103:SF5">
    <property type="entry name" value="4-EPIMERASE, PUTATIVE (AFU_ORTHOLOGUE AFUA_7G00360)-RELATED"/>
    <property type="match status" value="1"/>
</dbReference>
<dbReference type="EMBL" id="JABMCE010000084">
    <property type="protein sequence ID" value="NUU15033.1"/>
    <property type="molecule type" value="Genomic_DNA"/>
</dbReference>
<dbReference type="EMBL" id="JACGXP010000001">
    <property type="protein sequence ID" value="MBA8989474.1"/>
    <property type="molecule type" value="Genomic_DNA"/>
</dbReference>